<protein>
    <submittedName>
        <fullName evidence="2">Uncharacterized protein</fullName>
    </submittedName>
</protein>
<dbReference type="Proteomes" id="UP000228934">
    <property type="component" value="Unassembled WGS sequence"/>
</dbReference>
<evidence type="ECO:0000313" key="2">
    <source>
        <dbReference type="EMBL" id="PIO25730.1"/>
    </source>
</evidence>
<feature type="compositionally biased region" description="Basic and acidic residues" evidence="1">
    <location>
        <begin position="74"/>
        <end position="83"/>
    </location>
</feature>
<proteinExistence type="predicted"/>
<feature type="region of interest" description="Disordered" evidence="1">
    <location>
        <begin position="74"/>
        <end position="96"/>
    </location>
</feature>
<evidence type="ECO:0000256" key="1">
    <source>
        <dbReference type="SAM" id="MobiDB-lite"/>
    </source>
</evidence>
<sequence length="96" mass="10418">MFGIFSSVVYSVSKDYISHSTLLPASSDSCTDSATRSSSSHFLMTGISLRNLIVGRPSLEQLADEVAFASIRYEDSRQQEDKAGAPSTSEPEHTDL</sequence>
<name>A0A2G9RCY1_AQUCT</name>
<gene>
    <name evidence="2" type="ORF">AB205_0170640</name>
</gene>
<dbReference type="EMBL" id="KV944626">
    <property type="protein sequence ID" value="PIO25730.1"/>
    <property type="molecule type" value="Genomic_DNA"/>
</dbReference>
<keyword evidence="3" id="KW-1185">Reference proteome</keyword>
<accession>A0A2G9RCY1</accession>
<dbReference type="OrthoDB" id="206689at2759"/>
<dbReference type="AlphaFoldDB" id="A0A2G9RCY1"/>
<organism evidence="2 3">
    <name type="scientific">Aquarana catesbeiana</name>
    <name type="common">American bullfrog</name>
    <name type="synonym">Rana catesbeiana</name>
    <dbReference type="NCBI Taxonomy" id="8400"/>
    <lineage>
        <taxon>Eukaryota</taxon>
        <taxon>Metazoa</taxon>
        <taxon>Chordata</taxon>
        <taxon>Craniata</taxon>
        <taxon>Vertebrata</taxon>
        <taxon>Euteleostomi</taxon>
        <taxon>Amphibia</taxon>
        <taxon>Batrachia</taxon>
        <taxon>Anura</taxon>
        <taxon>Neobatrachia</taxon>
        <taxon>Ranoidea</taxon>
        <taxon>Ranidae</taxon>
        <taxon>Aquarana</taxon>
    </lineage>
</organism>
<reference evidence="3" key="1">
    <citation type="journal article" date="2017" name="Nat. Commun.">
        <title>The North American bullfrog draft genome provides insight into hormonal regulation of long noncoding RNA.</title>
        <authorList>
            <person name="Hammond S.A."/>
            <person name="Warren R.L."/>
            <person name="Vandervalk B.P."/>
            <person name="Kucuk E."/>
            <person name="Khan H."/>
            <person name="Gibb E.A."/>
            <person name="Pandoh P."/>
            <person name="Kirk H."/>
            <person name="Zhao Y."/>
            <person name="Jones M."/>
            <person name="Mungall A.J."/>
            <person name="Coope R."/>
            <person name="Pleasance S."/>
            <person name="Moore R.A."/>
            <person name="Holt R.A."/>
            <person name="Round J.M."/>
            <person name="Ohora S."/>
            <person name="Walle B.V."/>
            <person name="Veldhoen N."/>
            <person name="Helbing C.C."/>
            <person name="Birol I."/>
        </authorList>
    </citation>
    <scope>NUCLEOTIDE SEQUENCE [LARGE SCALE GENOMIC DNA]</scope>
</reference>
<evidence type="ECO:0000313" key="3">
    <source>
        <dbReference type="Proteomes" id="UP000228934"/>
    </source>
</evidence>